<dbReference type="GO" id="GO:0042138">
    <property type="term" value="P:meiotic DNA double-strand break formation"/>
    <property type="evidence" value="ECO:0007669"/>
    <property type="project" value="TreeGrafter"/>
</dbReference>
<dbReference type="SUPFAM" id="SSF56726">
    <property type="entry name" value="DNA topoisomerase IV, alpha subunit"/>
    <property type="match status" value="1"/>
</dbReference>
<evidence type="ECO:0000313" key="4">
    <source>
        <dbReference type="Proteomes" id="UP000237000"/>
    </source>
</evidence>
<dbReference type="PRINTS" id="PR01550">
    <property type="entry name" value="TOP6AFAMILY"/>
</dbReference>
<comment type="caution">
    <text evidence="3">The sequence shown here is derived from an EMBL/GenBank/DDBJ whole genome shotgun (WGS) entry which is preliminary data.</text>
</comment>
<evidence type="ECO:0000313" key="3">
    <source>
        <dbReference type="EMBL" id="PON98721.1"/>
    </source>
</evidence>
<dbReference type="Proteomes" id="UP000237000">
    <property type="component" value="Unassembled WGS sequence"/>
</dbReference>
<dbReference type="InterPro" id="IPR034136">
    <property type="entry name" value="TOPRIM_Topo6A/Spo11"/>
</dbReference>
<dbReference type="GO" id="GO:0003918">
    <property type="term" value="F:DNA topoisomerase type II (double strand cut, ATP-hydrolyzing) activity"/>
    <property type="evidence" value="ECO:0007669"/>
    <property type="project" value="InterPro"/>
</dbReference>
<dbReference type="PROSITE" id="PS52041">
    <property type="entry name" value="TOPO_IIB"/>
    <property type="match status" value="1"/>
</dbReference>
<comment type="caution">
    <text evidence="1">Lacks conserved residue(s) required for the propagation of feature annotation.</text>
</comment>
<dbReference type="PANTHER" id="PTHR10848:SF0">
    <property type="entry name" value="MEIOTIC RECOMBINATION PROTEIN SPO11"/>
    <property type="match status" value="1"/>
</dbReference>
<dbReference type="InterPro" id="IPR002815">
    <property type="entry name" value="Spo11/TopoVI_A"/>
</dbReference>
<proteinExistence type="inferred from homology"/>
<dbReference type="PANTHER" id="PTHR10848">
    <property type="entry name" value="MEIOTIC RECOMBINATION PROTEIN SPO11"/>
    <property type="match status" value="1"/>
</dbReference>
<dbReference type="GO" id="GO:0000706">
    <property type="term" value="P:meiotic DNA double-strand break processing"/>
    <property type="evidence" value="ECO:0007669"/>
    <property type="project" value="TreeGrafter"/>
</dbReference>
<dbReference type="GO" id="GO:0007131">
    <property type="term" value="P:reciprocal meiotic recombination"/>
    <property type="evidence" value="ECO:0007669"/>
    <property type="project" value="TreeGrafter"/>
</dbReference>
<comment type="similarity">
    <text evidence="1">Belongs to the TOP6A family.</text>
</comment>
<evidence type="ECO:0000259" key="2">
    <source>
        <dbReference type="Pfam" id="PF21180"/>
    </source>
</evidence>
<dbReference type="InParanoid" id="A0A2P5FLP5"/>
<dbReference type="GO" id="GO:0000228">
    <property type="term" value="C:nuclear chromosome"/>
    <property type="evidence" value="ECO:0007669"/>
    <property type="project" value="TreeGrafter"/>
</dbReference>
<keyword evidence="4" id="KW-1185">Reference proteome</keyword>
<dbReference type="STRING" id="63057.A0A2P5FLP5"/>
<name>A0A2P5FLP5_TREOI</name>
<dbReference type="EMBL" id="JXTC01000022">
    <property type="protein sequence ID" value="PON98721.1"/>
    <property type="molecule type" value="Genomic_DNA"/>
</dbReference>
<dbReference type="AlphaFoldDB" id="A0A2P5FLP5"/>
<keyword evidence="3" id="KW-0413">Isomerase</keyword>
<accession>A0A2P5FLP5</accession>
<keyword evidence="1" id="KW-0238">DNA-binding</keyword>
<gene>
    <name evidence="3" type="ORF">TorRG33x02_053360</name>
</gene>
<dbReference type="OrthoDB" id="5377392at2759"/>
<evidence type="ECO:0000256" key="1">
    <source>
        <dbReference type="PROSITE-ProRule" id="PRU01385"/>
    </source>
</evidence>
<dbReference type="Gene3D" id="3.40.1360.10">
    <property type="match status" value="1"/>
</dbReference>
<organism evidence="3 4">
    <name type="scientific">Trema orientale</name>
    <name type="common">Charcoal tree</name>
    <name type="synonym">Celtis orientalis</name>
    <dbReference type="NCBI Taxonomy" id="63057"/>
    <lineage>
        <taxon>Eukaryota</taxon>
        <taxon>Viridiplantae</taxon>
        <taxon>Streptophyta</taxon>
        <taxon>Embryophyta</taxon>
        <taxon>Tracheophyta</taxon>
        <taxon>Spermatophyta</taxon>
        <taxon>Magnoliopsida</taxon>
        <taxon>eudicotyledons</taxon>
        <taxon>Gunneridae</taxon>
        <taxon>Pentapetalae</taxon>
        <taxon>rosids</taxon>
        <taxon>fabids</taxon>
        <taxon>Rosales</taxon>
        <taxon>Cannabaceae</taxon>
        <taxon>Trema</taxon>
    </lineage>
</organism>
<dbReference type="GO" id="GO:0003677">
    <property type="term" value="F:DNA binding"/>
    <property type="evidence" value="ECO:0007669"/>
    <property type="project" value="UniProtKB-UniRule"/>
</dbReference>
<dbReference type="Pfam" id="PF21180">
    <property type="entry name" value="TOP6A-Spo11_Toprim"/>
    <property type="match status" value="1"/>
</dbReference>
<protein>
    <submittedName>
        <fullName evidence="3">Spo11/DNA topoisomerase VI subunit A</fullName>
    </submittedName>
</protein>
<feature type="domain" description="Topoisomerase 6 subunit A/Spo11 TOPRIM" evidence="2">
    <location>
        <begin position="83"/>
        <end position="202"/>
    </location>
</feature>
<sequence length="219" mass="24720">MNQNKASKQDETDRLLNDVATSLRCSRTSLPISTVPKGVVVGYLKFKETGSIAIDCTEVGDYRKEIPYSVSSITDIENKGAKFILLVEKDTVFLSLLDHKFYEKFLCIIITGKGMPDVSFSVIFEEVESRTLSTNSWTCGWGCIWSLNFFPLSLRIKKMSFDNENLLGIRPSDVEKYDISEESVATLSEREISILNRMLSVDGPIEKKLGMESRVDFDD</sequence>
<dbReference type="InterPro" id="IPR036078">
    <property type="entry name" value="Spo11/TopoVI_A_sf"/>
</dbReference>
<reference evidence="4" key="1">
    <citation type="submission" date="2016-06" db="EMBL/GenBank/DDBJ databases">
        <title>Parallel loss of symbiosis genes in relatives of nitrogen-fixing non-legume Parasponia.</title>
        <authorList>
            <person name="Van Velzen R."/>
            <person name="Holmer R."/>
            <person name="Bu F."/>
            <person name="Rutten L."/>
            <person name="Van Zeijl A."/>
            <person name="Liu W."/>
            <person name="Santuari L."/>
            <person name="Cao Q."/>
            <person name="Sharma T."/>
            <person name="Shen D."/>
            <person name="Roswanjaya Y."/>
            <person name="Wardhani T."/>
            <person name="Kalhor M.S."/>
            <person name="Jansen J."/>
            <person name="Van den Hoogen J."/>
            <person name="Gungor B."/>
            <person name="Hartog M."/>
            <person name="Hontelez J."/>
            <person name="Verver J."/>
            <person name="Yang W.-C."/>
            <person name="Schijlen E."/>
            <person name="Repin R."/>
            <person name="Schilthuizen M."/>
            <person name="Schranz E."/>
            <person name="Heidstra R."/>
            <person name="Miyata K."/>
            <person name="Fedorova E."/>
            <person name="Kohlen W."/>
            <person name="Bisseling T."/>
            <person name="Smit S."/>
            <person name="Geurts R."/>
        </authorList>
    </citation>
    <scope>NUCLEOTIDE SEQUENCE [LARGE SCALE GENOMIC DNA]</scope>
    <source>
        <strain evidence="4">cv. RG33-2</strain>
    </source>
</reference>